<organism evidence="2 3">
    <name type="scientific">Mycena alexandri</name>
    <dbReference type="NCBI Taxonomy" id="1745969"/>
    <lineage>
        <taxon>Eukaryota</taxon>
        <taxon>Fungi</taxon>
        <taxon>Dikarya</taxon>
        <taxon>Basidiomycota</taxon>
        <taxon>Agaricomycotina</taxon>
        <taxon>Agaricomycetes</taxon>
        <taxon>Agaricomycetidae</taxon>
        <taxon>Agaricales</taxon>
        <taxon>Marasmiineae</taxon>
        <taxon>Mycenaceae</taxon>
        <taxon>Mycena</taxon>
    </lineage>
</organism>
<accession>A0AAD6WP39</accession>
<feature type="transmembrane region" description="Helical" evidence="1">
    <location>
        <begin position="215"/>
        <end position="238"/>
    </location>
</feature>
<feature type="transmembrane region" description="Helical" evidence="1">
    <location>
        <begin position="15"/>
        <end position="36"/>
    </location>
</feature>
<dbReference type="Proteomes" id="UP001218188">
    <property type="component" value="Unassembled WGS sequence"/>
</dbReference>
<keyword evidence="1" id="KW-1133">Transmembrane helix</keyword>
<reference evidence="2" key="1">
    <citation type="submission" date="2023-03" db="EMBL/GenBank/DDBJ databases">
        <title>Massive genome expansion in bonnet fungi (Mycena s.s.) driven by repeated elements and novel gene families across ecological guilds.</title>
        <authorList>
            <consortium name="Lawrence Berkeley National Laboratory"/>
            <person name="Harder C.B."/>
            <person name="Miyauchi S."/>
            <person name="Viragh M."/>
            <person name="Kuo A."/>
            <person name="Thoen E."/>
            <person name="Andreopoulos B."/>
            <person name="Lu D."/>
            <person name="Skrede I."/>
            <person name="Drula E."/>
            <person name="Henrissat B."/>
            <person name="Morin E."/>
            <person name="Kohler A."/>
            <person name="Barry K."/>
            <person name="LaButti K."/>
            <person name="Morin E."/>
            <person name="Salamov A."/>
            <person name="Lipzen A."/>
            <person name="Mereny Z."/>
            <person name="Hegedus B."/>
            <person name="Baldrian P."/>
            <person name="Stursova M."/>
            <person name="Weitz H."/>
            <person name="Taylor A."/>
            <person name="Grigoriev I.V."/>
            <person name="Nagy L.G."/>
            <person name="Martin F."/>
            <person name="Kauserud H."/>
        </authorList>
    </citation>
    <scope>NUCLEOTIDE SEQUENCE</scope>
    <source>
        <strain evidence="2">CBHHK200</strain>
    </source>
</reference>
<keyword evidence="1" id="KW-0472">Membrane</keyword>
<feature type="transmembrane region" description="Helical" evidence="1">
    <location>
        <begin position="122"/>
        <end position="145"/>
    </location>
</feature>
<feature type="transmembrane region" description="Helical" evidence="1">
    <location>
        <begin position="250"/>
        <end position="275"/>
    </location>
</feature>
<evidence type="ECO:0000313" key="3">
    <source>
        <dbReference type="Proteomes" id="UP001218188"/>
    </source>
</evidence>
<keyword evidence="1" id="KW-0812">Transmembrane</keyword>
<comment type="caution">
    <text evidence="2">The sequence shown here is derived from an EMBL/GenBank/DDBJ whole genome shotgun (WGS) entry which is preliminary data.</text>
</comment>
<proteinExistence type="predicted"/>
<gene>
    <name evidence="2" type="ORF">C8F04DRAFT_1146142</name>
</gene>
<keyword evidence="3" id="KW-1185">Reference proteome</keyword>
<evidence type="ECO:0000313" key="2">
    <source>
        <dbReference type="EMBL" id="KAJ7019910.1"/>
    </source>
</evidence>
<name>A0AAD6WP39_9AGAR</name>
<feature type="transmembrane region" description="Helical" evidence="1">
    <location>
        <begin position="48"/>
        <end position="68"/>
    </location>
</feature>
<feature type="transmembrane region" description="Helical" evidence="1">
    <location>
        <begin position="174"/>
        <end position="195"/>
    </location>
</feature>
<feature type="transmembrane region" description="Helical" evidence="1">
    <location>
        <begin position="80"/>
        <end position="102"/>
    </location>
</feature>
<dbReference type="AlphaFoldDB" id="A0AAD6WP39"/>
<protein>
    <submittedName>
        <fullName evidence="2">Uncharacterized protein</fullName>
    </submittedName>
</protein>
<dbReference type="EMBL" id="JARJCM010000280">
    <property type="protein sequence ID" value="KAJ7019910.1"/>
    <property type="molecule type" value="Genomic_DNA"/>
</dbReference>
<sequence>MADLFRRAETGAPPYVAFDILIMLALVLLIAMLLPALLSRSVYRMKTWFNLVVVCIVYCISFLLLLGHQSGPEPPVQLCIFQAGLIYAGPTAVAAAGFVFVIELYWRLSSTLSASQVNERHVTILLCISPLAHSIVFWVAIFTGISEGSSLVQRGPGGFYCDIASRTPTLTNGVSVIVFVLMMIVVEVYTVVYLFRKRSALKVVEPRNSSFPLSLFIRTACYTLAGAFSIILVVVLNSPSSEKAIFESDFMAIIPLFVALVFGSQRDIIGVYMFWKKKNPNQIGKV</sequence>
<evidence type="ECO:0000256" key="1">
    <source>
        <dbReference type="SAM" id="Phobius"/>
    </source>
</evidence>